<dbReference type="Pfam" id="PF01844">
    <property type="entry name" value="HNH"/>
    <property type="match status" value="1"/>
</dbReference>
<dbReference type="GO" id="GO:0008270">
    <property type="term" value="F:zinc ion binding"/>
    <property type="evidence" value="ECO:0007669"/>
    <property type="project" value="InterPro"/>
</dbReference>
<proteinExistence type="predicted"/>
<reference evidence="2" key="1">
    <citation type="journal article" date="2014" name="Int. J. Syst. Evol. Microbiol.">
        <title>Complete genome sequence of Corynebacterium casei LMG S-19264T (=DSM 44701T), isolated from a smear-ripened cheese.</title>
        <authorList>
            <consortium name="US DOE Joint Genome Institute (JGI-PGF)"/>
            <person name="Walter F."/>
            <person name="Albersmeier A."/>
            <person name="Kalinowski J."/>
            <person name="Ruckert C."/>
        </authorList>
    </citation>
    <scope>NUCLEOTIDE SEQUENCE</scope>
    <source>
        <strain evidence="2">CGMCC 1.15320</strain>
    </source>
</reference>
<dbReference type="CDD" id="cd00085">
    <property type="entry name" value="HNHc"/>
    <property type="match status" value="1"/>
</dbReference>
<dbReference type="SMART" id="SM00507">
    <property type="entry name" value="HNHc"/>
    <property type="match status" value="1"/>
</dbReference>
<dbReference type="AlphaFoldDB" id="A0A916W1X2"/>
<dbReference type="Gene3D" id="1.10.30.50">
    <property type="match status" value="1"/>
</dbReference>
<dbReference type="EMBL" id="BMIF01000002">
    <property type="protein sequence ID" value="GGA59739.1"/>
    <property type="molecule type" value="Genomic_DNA"/>
</dbReference>
<dbReference type="InterPro" id="IPR003615">
    <property type="entry name" value="HNH_nuc"/>
</dbReference>
<evidence type="ECO:0000313" key="2">
    <source>
        <dbReference type="EMBL" id="GGA59739.1"/>
    </source>
</evidence>
<comment type="caution">
    <text evidence="2">The sequence shown here is derived from an EMBL/GenBank/DDBJ whole genome shotgun (WGS) entry which is preliminary data.</text>
</comment>
<evidence type="ECO:0000259" key="1">
    <source>
        <dbReference type="SMART" id="SM00507"/>
    </source>
</evidence>
<sequence>MARTQGHGNPKWTRDETILALDLYLQLDGVVPSPKSASVIELSNMLRSLPYHQEAAKQPTFRNPDGVGFKLMNIRQVATGKGLGNVSSMDRQVWAEFGHRKDEVHRIASAIKTGIEVAGLEPLPEIDQELPEGRLLTALHVRRERNPKLRKLLLEARRGEGLCCEICEVTRQDLDTSMQEAMFEAHHLVPLADAGERKTKLSDLALLCANCHRLIHRAMVLHSRWVDIDHAREILRQASAHRRNSR</sequence>
<organism evidence="2 3">
    <name type="scientific">Nitratireductor aestuarii</name>
    <dbReference type="NCBI Taxonomy" id="1735103"/>
    <lineage>
        <taxon>Bacteria</taxon>
        <taxon>Pseudomonadati</taxon>
        <taxon>Pseudomonadota</taxon>
        <taxon>Alphaproteobacteria</taxon>
        <taxon>Hyphomicrobiales</taxon>
        <taxon>Phyllobacteriaceae</taxon>
        <taxon>Nitratireductor</taxon>
    </lineage>
</organism>
<dbReference type="GO" id="GO:0004519">
    <property type="term" value="F:endonuclease activity"/>
    <property type="evidence" value="ECO:0007669"/>
    <property type="project" value="InterPro"/>
</dbReference>
<dbReference type="RefSeq" id="WP_188720020.1">
    <property type="nucleotide sequence ID" value="NZ_BMIF01000002.1"/>
</dbReference>
<dbReference type="Proteomes" id="UP000636264">
    <property type="component" value="Unassembled WGS sequence"/>
</dbReference>
<keyword evidence="3" id="KW-1185">Reference proteome</keyword>
<evidence type="ECO:0000313" key="3">
    <source>
        <dbReference type="Proteomes" id="UP000636264"/>
    </source>
</evidence>
<accession>A0A916W1X2</accession>
<feature type="domain" description="HNH nuclease" evidence="1">
    <location>
        <begin position="148"/>
        <end position="213"/>
    </location>
</feature>
<dbReference type="GO" id="GO:0003676">
    <property type="term" value="F:nucleic acid binding"/>
    <property type="evidence" value="ECO:0007669"/>
    <property type="project" value="InterPro"/>
</dbReference>
<dbReference type="InterPro" id="IPR002711">
    <property type="entry name" value="HNH"/>
</dbReference>
<name>A0A916W1X2_9HYPH</name>
<protein>
    <recommendedName>
        <fullName evidence="1">HNH nuclease domain-containing protein</fullName>
    </recommendedName>
</protein>
<gene>
    <name evidence="2" type="ORF">GCM10011385_11900</name>
</gene>
<reference evidence="2" key="2">
    <citation type="submission" date="2020-09" db="EMBL/GenBank/DDBJ databases">
        <authorList>
            <person name="Sun Q."/>
            <person name="Zhou Y."/>
        </authorList>
    </citation>
    <scope>NUCLEOTIDE SEQUENCE</scope>
    <source>
        <strain evidence="2">CGMCC 1.15320</strain>
    </source>
</reference>